<evidence type="ECO:0000313" key="1">
    <source>
        <dbReference type="EMBL" id="TFF76531.1"/>
    </source>
</evidence>
<dbReference type="EMBL" id="QORK01000017">
    <property type="protein sequence ID" value="TFF80979.1"/>
    <property type="molecule type" value="Genomic_DNA"/>
</dbReference>
<dbReference type="InterPro" id="IPR021686">
    <property type="entry name" value="DUF3268"/>
</dbReference>
<dbReference type="AlphaFoldDB" id="A0A5F0KBK1"/>
<dbReference type="Pfam" id="PF11672">
    <property type="entry name" value="DUF3268"/>
    <property type="match status" value="1"/>
</dbReference>
<protein>
    <submittedName>
        <fullName evidence="2">Uncharacterized protein</fullName>
    </submittedName>
</protein>
<evidence type="ECO:0000313" key="4">
    <source>
        <dbReference type="Proteomes" id="UP000297914"/>
    </source>
</evidence>
<accession>A0A5F0KBK1</accession>
<keyword evidence="3" id="KW-1185">Reference proteome</keyword>
<dbReference type="EMBL" id="QORL01000017">
    <property type="protein sequence ID" value="TFF76531.1"/>
    <property type="molecule type" value="Genomic_DNA"/>
</dbReference>
<organism evidence="2 4">
    <name type="scientific">Aeromonas taiwanensis</name>
    <dbReference type="NCBI Taxonomy" id="633417"/>
    <lineage>
        <taxon>Bacteria</taxon>
        <taxon>Pseudomonadati</taxon>
        <taxon>Pseudomonadota</taxon>
        <taxon>Gammaproteobacteria</taxon>
        <taxon>Aeromonadales</taxon>
        <taxon>Aeromonadaceae</taxon>
        <taxon>Aeromonas</taxon>
    </lineage>
</organism>
<proteinExistence type="predicted"/>
<dbReference type="Proteomes" id="UP000297914">
    <property type="component" value="Unassembled WGS sequence"/>
</dbReference>
<name>A0A5F0KBK1_9GAMM</name>
<evidence type="ECO:0000313" key="2">
    <source>
        <dbReference type="EMBL" id="TFF80979.1"/>
    </source>
</evidence>
<comment type="caution">
    <text evidence="2">The sequence shown here is derived from an EMBL/GenBank/DDBJ whole genome shotgun (WGS) entry which is preliminary data.</text>
</comment>
<dbReference type="Proteomes" id="UP000297720">
    <property type="component" value="Unassembled WGS sequence"/>
</dbReference>
<reference evidence="2 4" key="1">
    <citation type="submission" date="2018-06" db="EMBL/GenBank/DDBJ databases">
        <title>Occurrence of a novel blaKPC-2- and qnrS2- harbouring IncP6 plasmid from Aeromonas taiwanensis isolates recovered from the river sediments.</title>
        <authorList>
            <person name="Zheng B."/>
            <person name="Yu X."/>
            <person name="Xiao Y."/>
        </authorList>
    </citation>
    <scope>NUCLEOTIDE SEQUENCE [LARGE SCALE GENOMIC DNA]</scope>
    <source>
        <strain evidence="1 3">1713</strain>
        <strain evidence="2 4">198</strain>
    </source>
</reference>
<evidence type="ECO:0000313" key="3">
    <source>
        <dbReference type="Proteomes" id="UP000297720"/>
    </source>
</evidence>
<gene>
    <name evidence="1" type="ORF">DRM93_09510</name>
    <name evidence="2" type="ORF">DRM94_09510</name>
</gene>
<sequence length="275" mass="30941">MSAHRQFTGASAHAETALAVSWYSVCNVPLAINPNPPNKAIPIKELDMSNVNYLPPKALRRLLSDQCQQSGIDGVDVLLYAVIGEWLCRRYGSTEDWSLPEEAVTWLAAESGFKEDQRVKATYIAKLICDYHAGRKSAHCPIFTITCDCGRQVSRKGQDAHRYPMYRCICGRSCGYHKGDGWPLGLMADREARRWRGILHQAYDQLCEQWRIDNKRGYVKLAALLGVPLHQCHFSLVVEVNRAKEIRNIMQEEIDRIQSEGQGVGGVSQQLSLVP</sequence>
<dbReference type="OrthoDB" id="1028010at2"/>